<dbReference type="Proteomes" id="UP001627154">
    <property type="component" value="Unassembled WGS sequence"/>
</dbReference>
<accession>A0ABD2W6R9</accession>
<dbReference type="InterPro" id="IPR043502">
    <property type="entry name" value="DNA/RNA_pol_sf"/>
</dbReference>
<proteinExistence type="predicted"/>
<dbReference type="PANTHER" id="PTHR19446">
    <property type="entry name" value="REVERSE TRANSCRIPTASES"/>
    <property type="match status" value="1"/>
</dbReference>
<feature type="domain" description="Reverse transcriptase" evidence="1">
    <location>
        <begin position="35"/>
        <end position="284"/>
    </location>
</feature>
<evidence type="ECO:0000313" key="3">
    <source>
        <dbReference type="Proteomes" id="UP001627154"/>
    </source>
</evidence>
<name>A0ABD2W6R9_9HYME</name>
<gene>
    <name evidence="2" type="ORF">TKK_016603</name>
</gene>
<dbReference type="GO" id="GO:0071897">
    <property type="term" value="P:DNA biosynthetic process"/>
    <property type="evidence" value="ECO:0007669"/>
    <property type="project" value="UniProtKB-ARBA"/>
</dbReference>
<dbReference type="CDD" id="cd01650">
    <property type="entry name" value="RT_nLTR_like"/>
    <property type="match status" value="1"/>
</dbReference>
<evidence type="ECO:0000259" key="1">
    <source>
        <dbReference type="PROSITE" id="PS50878"/>
    </source>
</evidence>
<sequence>MKCGKCPGEDMKEAEIVKVACGYGFLRPLTRLMNACLRLGRFPSSWKTVAICVLLKSPDKDRLALKSYRPVCLVPVLGKVLERLIRWRLLPVISNKDHASSRQFGFRAERCTADAIGLARSIVSGSEKPLAFGILFDITDAFDNLRWDSVMEELATRGCPGNLWQLIRDYLTDRTVSLMSDGSRVTRRVKKGAPQGSILGPDMWNMCMNPGLRKVQERDGEIVAYADDLLLLVTGGSRTECEVRGQSMMDVISGWLSRLCLEISRSKTEMILLKNNNAKGGKKVTASGKKRLIERGDLTGSLIKVGIGGAPQPCHIEIAGVKASGLYQRLASVARAQWGISYGAMRHLYVGVFLPTMLYAVTVWGDLVTDTLAKNLVRMQRVALLRICRAYRTMSTASLQVCTCLLPLDLESIRWRLRAKTKRGVSFELYCVAFREGDNKRQALERVETRLLELWQERWLATSKGEATKRFFPRIANRIEKDFIELDHYVSQFLTGHGDFSYSSHALRLAASPLYSCGADETDRHVLLKCERLETSRVELRECLARIGSPWPPYLSSLVETKEVNGVFRRTCRVLLLEKRRLDVEERDRA</sequence>
<evidence type="ECO:0000313" key="2">
    <source>
        <dbReference type="EMBL" id="KAL3388374.1"/>
    </source>
</evidence>
<dbReference type="AlphaFoldDB" id="A0ABD2W6R9"/>
<organism evidence="2 3">
    <name type="scientific">Trichogramma kaykai</name>
    <dbReference type="NCBI Taxonomy" id="54128"/>
    <lineage>
        <taxon>Eukaryota</taxon>
        <taxon>Metazoa</taxon>
        <taxon>Ecdysozoa</taxon>
        <taxon>Arthropoda</taxon>
        <taxon>Hexapoda</taxon>
        <taxon>Insecta</taxon>
        <taxon>Pterygota</taxon>
        <taxon>Neoptera</taxon>
        <taxon>Endopterygota</taxon>
        <taxon>Hymenoptera</taxon>
        <taxon>Apocrita</taxon>
        <taxon>Proctotrupomorpha</taxon>
        <taxon>Chalcidoidea</taxon>
        <taxon>Trichogrammatidae</taxon>
        <taxon>Trichogramma</taxon>
    </lineage>
</organism>
<dbReference type="InterPro" id="IPR000477">
    <property type="entry name" value="RT_dom"/>
</dbReference>
<comment type="caution">
    <text evidence="2">The sequence shown here is derived from an EMBL/GenBank/DDBJ whole genome shotgun (WGS) entry which is preliminary data.</text>
</comment>
<protein>
    <recommendedName>
        <fullName evidence="1">Reverse transcriptase domain-containing protein</fullName>
    </recommendedName>
</protein>
<dbReference type="PROSITE" id="PS50878">
    <property type="entry name" value="RT_POL"/>
    <property type="match status" value="1"/>
</dbReference>
<dbReference type="EMBL" id="JBJJXI010000134">
    <property type="protein sequence ID" value="KAL3388374.1"/>
    <property type="molecule type" value="Genomic_DNA"/>
</dbReference>
<keyword evidence="3" id="KW-1185">Reference proteome</keyword>
<reference evidence="2 3" key="1">
    <citation type="journal article" date="2024" name="bioRxiv">
        <title>A reference genome for Trichogramma kaykai: A tiny desert-dwelling parasitoid wasp with competing sex-ratio distorters.</title>
        <authorList>
            <person name="Culotta J."/>
            <person name="Lindsey A.R."/>
        </authorList>
    </citation>
    <scope>NUCLEOTIDE SEQUENCE [LARGE SCALE GENOMIC DNA]</scope>
    <source>
        <strain evidence="2 3">KSX58</strain>
    </source>
</reference>
<dbReference type="Pfam" id="PF00078">
    <property type="entry name" value="RVT_1"/>
    <property type="match status" value="1"/>
</dbReference>
<dbReference type="SUPFAM" id="SSF56672">
    <property type="entry name" value="DNA/RNA polymerases"/>
    <property type="match status" value="1"/>
</dbReference>